<feature type="compositionally biased region" description="Basic and acidic residues" evidence="6">
    <location>
        <begin position="357"/>
        <end position="367"/>
    </location>
</feature>
<keyword evidence="5" id="KW-0747">Spliceosome</keyword>
<keyword evidence="9" id="KW-1185">Reference proteome</keyword>
<dbReference type="SMART" id="SM00322">
    <property type="entry name" value="KH"/>
    <property type="match status" value="1"/>
</dbReference>
<evidence type="ECO:0000256" key="5">
    <source>
        <dbReference type="RuleBase" id="RU367126"/>
    </source>
</evidence>
<dbReference type="GO" id="GO:0000398">
    <property type="term" value="P:mRNA splicing, via spliceosome"/>
    <property type="evidence" value="ECO:0007669"/>
    <property type="project" value="UniProtKB-UniRule"/>
</dbReference>
<dbReference type="GO" id="GO:0003729">
    <property type="term" value="F:mRNA binding"/>
    <property type="evidence" value="ECO:0007669"/>
    <property type="project" value="TreeGrafter"/>
</dbReference>
<dbReference type="GO" id="GO:0048024">
    <property type="term" value="P:regulation of mRNA splicing, via spliceosome"/>
    <property type="evidence" value="ECO:0007669"/>
    <property type="project" value="TreeGrafter"/>
</dbReference>
<feature type="region of interest" description="Disordered" evidence="6">
    <location>
        <begin position="355"/>
        <end position="379"/>
    </location>
</feature>
<dbReference type="Pfam" id="PF22675">
    <property type="entry name" value="KH-I_KHDC4-BBP"/>
    <property type="match status" value="1"/>
</dbReference>
<dbReference type="SUPFAM" id="SSF54791">
    <property type="entry name" value="Eukaryotic type KH-domain (KH-domain type I)"/>
    <property type="match status" value="1"/>
</dbReference>
<keyword evidence="5" id="KW-0508">mRNA splicing</keyword>
<keyword evidence="2 5" id="KW-0863">Zinc-finger</keyword>
<dbReference type="InterPro" id="IPR032570">
    <property type="entry name" value="SF1-HH"/>
</dbReference>
<sequence length="379" mass="44321">MRTEDSLALVETVVPRKRTRWEEGDAYRVNRREIDIRKEKYSSSRWSVDRSFFPPPLTYIPDFLNPDQVELILRQFRIEDISRRLTANDLEIQDFEVRSPSPEPIYDPKTGQRMNTREVRAREKLQKERNTCIEECLRIDPLYKAPADYKPPTATRKLYIPQYGEAPPQSYVSLILGPRGKTQKILEKKTKCKIYIRGRGASRGKNYQFENEDEPMHVLITAESEVDIERCCEILEPILNGKLDDEDNQKRRFELMRIGAENRIGITYNSDWCEVCGEQGHKKYGCPNRTLALGWSCEICSDKNHSTQDCPNRKIKKKTLEEQLEEFNRETGAGVQLTHYDQMVIKSYKVHQKNTKKKDNKEIKDPVGEEELLPPGVDY</sequence>
<accession>A0A1R2CW42</accession>
<evidence type="ECO:0000313" key="9">
    <source>
        <dbReference type="Proteomes" id="UP000187209"/>
    </source>
</evidence>
<evidence type="ECO:0000256" key="3">
    <source>
        <dbReference type="ARBA" id="ARBA00022833"/>
    </source>
</evidence>
<evidence type="ECO:0000256" key="1">
    <source>
        <dbReference type="ARBA" id="ARBA00022723"/>
    </source>
</evidence>
<dbReference type="EMBL" id="MPUH01000047">
    <property type="protein sequence ID" value="OMJ93203.1"/>
    <property type="molecule type" value="Genomic_DNA"/>
</dbReference>
<dbReference type="InterPro" id="IPR036612">
    <property type="entry name" value="KH_dom_type_1_sf"/>
</dbReference>
<dbReference type="GO" id="GO:0005681">
    <property type="term" value="C:spliceosomal complex"/>
    <property type="evidence" value="ECO:0007669"/>
    <property type="project" value="UniProtKB-KW"/>
</dbReference>
<organism evidence="8 9">
    <name type="scientific">Stentor coeruleus</name>
    <dbReference type="NCBI Taxonomy" id="5963"/>
    <lineage>
        <taxon>Eukaryota</taxon>
        <taxon>Sar</taxon>
        <taxon>Alveolata</taxon>
        <taxon>Ciliophora</taxon>
        <taxon>Postciliodesmatophora</taxon>
        <taxon>Heterotrichea</taxon>
        <taxon>Heterotrichida</taxon>
        <taxon>Stentoridae</taxon>
        <taxon>Stentor</taxon>
    </lineage>
</organism>
<dbReference type="InterPro" id="IPR055256">
    <property type="entry name" value="KH_1_KHDC4/BBP-like"/>
</dbReference>
<dbReference type="GO" id="GO:0008270">
    <property type="term" value="F:zinc ion binding"/>
    <property type="evidence" value="ECO:0007669"/>
    <property type="project" value="UniProtKB-UniRule"/>
</dbReference>
<keyword evidence="3 5" id="KW-0862">Zinc</keyword>
<evidence type="ECO:0000313" key="8">
    <source>
        <dbReference type="EMBL" id="OMJ93203.1"/>
    </source>
</evidence>
<dbReference type="InterPro" id="IPR045071">
    <property type="entry name" value="BBP-like"/>
</dbReference>
<dbReference type="Pfam" id="PF16275">
    <property type="entry name" value="SF1-HH"/>
    <property type="match status" value="1"/>
</dbReference>
<dbReference type="PANTHER" id="PTHR11208">
    <property type="entry name" value="RNA-BINDING PROTEIN RELATED"/>
    <property type="match status" value="1"/>
</dbReference>
<evidence type="ECO:0000256" key="6">
    <source>
        <dbReference type="SAM" id="MobiDB-lite"/>
    </source>
</evidence>
<keyword evidence="5" id="KW-0539">Nucleus</keyword>
<dbReference type="Gene3D" id="4.10.60.10">
    <property type="entry name" value="Zinc finger, CCHC-type"/>
    <property type="match status" value="1"/>
</dbReference>
<feature type="domain" description="K Homology" evidence="7">
    <location>
        <begin position="152"/>
        <end position="240"/>
    </location>
</feature>
<comment type="caution">
    <text evidence="8">The sequence shown here is derived from an EMBL/GenBank/DDBJ whole genome shotgun (WGS) entry which is preliminary data.</text>
</comment>
<dbReference type="SUPFAM" id="SSF57756">
    <property type="entry name" value="Retrovirus zinc finger-like domains"/>
    <property type="match status" value="1"/>
</dbReference>
<feature type="region of interest" description="Disordered" evidence="6">
    <location>
        <begin position="98"/>
        <end position="117"/>
    </location>
</feature>
<reference evidence="8 9" key="1">
    <citation type="submission" date="2016-11" db="EMBL/GenBank/DDBJ databases">
        <title>The macronuclear genome of Stentor coeruleus: a giant cell with tiny introns.</title>
        <authorList>
            <person name="Slabodnick M."/>
            <person name="Ruby J.G."/>
            <person name="Reiff S.B."/>
            <person name="Swart E.C."/>
            <person name="Gosai S."/>
            <person name="Prabakaran S."/>
            <person name="Witkowska E."/>
            <person name="Larue G.E."/>
            <person name="Fisher S."/>
            <person name="Freeman R.M."/>
            <person name="Gunawardena J."/>
            <person name="Chu W."/>
            <person name="Stover N.A."/>
            <person name="Gregory B.D."/>
            <person name="Nowacki M."/>
            <person name="Derisi J."/>
            <person name="Roy S.W."/>
            <person name="Marshall W.F."/>
            <person name="Sood P."/>
        </authorList>
    </citation>
    <scope>NUCLEOTIDE SEQUENCE [LARGE SCALE GENOMIC DNA]</scope>
    <source>
        <strain evidence="8">WM001</strain>
    </source>
</reference>
<dbReference type="Gene3D" id="6.10.140.1790">
    <property type="match status" value="1"/>
</dbReference>
<keyword evidence="1 5" id="KW-0479">Metal-binding</keyword>
<keyword evidence="4" id="KW-0694">RNA-binding</keyword>
<protein>
    <recommendedName>
        <fullName evidence="5">Branchpoint-bridging protein</fullName>
    </recommendedName>
</protein>
<dbReference type="InterPro" id="IPR036875">
    <property type="entry name" value="Znf_CCHC_sf"/>
</dbReference>
<dbReference type="InterPro" id="IPR004087">
    <property type="entry name" value="KH_dom"/>
</dbReference>
<keyword evidence="5" id="KW-0507">mRNA processing</keyword>
<dbReference type="GO" id="GO:0045131">
    <property type="term" value="F:pre-mRNA branch point binding"/>
    <property type="evidence" value="ECO:0007669"/>
    <property type="project" value="UniProtKB-UniRule"/>
</dbReference>
<comment type="function">
    <text evidence="5">Necessary for the splicing of pre-mRNA. Has a role in the recognition of the branch site (5'-UACUAAC-3'), the pyrimidine tract and the 3'-splice site at the 3'-end of introns.</text>
</comment>
<comment type="subcellular location">
    <subcellularLocation>
        <location evidence="5">Nucleus</location>
    </subcellularLocation>
</comment>
<dbReference type="Proteomes" id="UP000187209">
    <property type="component" value="Unassembled WGS sequence"/>
</dbReference>
<dbReference type="Gene3D" id="3.30.1370.10">
    <property type="entry name" value="K Homology domain, type 1"/>
    <property type="match status" value="1"/>
</dbReference>
<name>A0A1R2CW42_9CILI</name>
<evidence type="ECO:0000259" key="7">
    <source>
        <dbReference type="SMART" id="SM00322"/>
    </source>
</evidence>
<evidence type="ECO:0000256" key="4">
    <source>
        <dbReference type="ARBA" id="ARBA00022884"/>
    </source>
</evidence>
<proteinExistence type="inferred from homology"/>
<evidence type="ECO:0000256" key="2">
    <source>
        <dbReference type="ARBA" id="ARBA00022771"/>
    </source>
</evidence>
<dbReference type="InterPro" id="IPR047086">
    <property type="entry name" value="SF1-HH_sf"/>
</dbReference>
<gene>
    <name evidence="8" type="ORF">SteCoe_3903</name>
</gene>
<dbReference type="OrthoDB" id="6777263at2759"/>
<comment type="similarity">
    <text evidence="5">Belongs to the BBP/SF1 family.</text>
</comment>
<dbReference type="PANTHER" id="PTHR11208:SF45">
    <property type="entry name" value="SPLICING FACTOR 1"/>
    <property type="match status" value="1"/>
</dbReference>
<dbReference type="AlphaFoldDB" id="A0A1R2CW42"/>